<name>X0X5U1_9ZZZZ</name>
<dbReference type="Pfam" id="PF14385">
    <property type="entry name" value="DUF4416"/>
    <property type="match status" value="2"/>
</dbReference>
<feature type="region of interest" description="Disordered" evidence="1">
    <location>
        <begin position="196"/>
        <end position="217"/>
    </location>
</feature>
<protein>
    <recommendedName>
        <fullName evidence="3">GTP-binding protein</fullName>
    </recommendedName>
</protein>
<accession>X0X5U1</accession>
<feature type="compositionally biased region" description="Polar residues" evidence="1">
    <location>
        <begin position="102"/>
        <end position="113"/>
    </location>
</feature>
<gene>
    <name evidence="2" type="ORF">S01H1_64802</name>
</gene>
<evidence type="ECO:0008006" key="3">
    <source>
        <dbReference type="Google" id="ProtNLM"/>
    </source>
</evidence>
<evidence type="ECO:0000313" key="2">
    <source>
        <dbReference type="EMBL" id="GAG31998.1"/>
    </source>
</evidence>
<proteinExistence type="predicted"/>
<dbReference type="InterPro" id="IPR025529">
    <property type="entry name" value="DUF4416"/>
</dbReference>
<sequence>MGQIQEPKPVLPILAAFSQSLEALTWAKQTASEAWGPIVLESEPFEFVETDYYEPSMGPGLKKQFFAFENLLDPGELPAIKRQTNEWEAVYAKMEEDRARQGGQTPDGTATSNQEDDKGQQIERPLNLDPGYITEAKLVLASTKDHAHRIYLSEGIYAEVTLHYQGREWRHRDWTFPDYRREDYQVFFTTCRNELRRQGREGQRSRESRRSREGGSA</sequence>
<evidence type="ECO:0000256" key="1">
    <source>
        <dbReference type="SAM" id="MobiDB-lite"/>
    </source>
</evidence>
<comment type="caution">
    <text evidence="2">The sequence shown here is derived from an EMBL/GenBank/DDBJ whole genome shotgun (WGS) entry which is preliminary data.</text>
</comment>
<dbReference type="EMBL" id="BARS01042734">
    <property type="protein sequence ID" value="GAG31998.1"/>
    <property type="molecule type" value="Genomic_DNA"/>
</dbReference>
<dbReference type="AlphaFoldDB" id="X0X5U1"/>
<reference evidence="2" key="1">
    <citation type="journal article" date="2014" name="Front. Microbiol.">
        <title>High frequency of phylogenetically diverse reductive dehalogenase-homologous genes in deep subseafloor sedimentary metagenomes.</title>
        <authorList>
            <person name="Kawai M."/>
            <person name="Futagami T."/>
            <person name="Toyoda A."/>
            <person name="Takaki Y."/>
            <person name="Nishi S."/>
            <person name="Hori S."/>
            <person name="Arai W."/>
            <person name="Tsubouchi T."/>
            <person name="Morono Y."/>
            <person name="Uchiyama I."/>
            <person name="Ito T."/>
            <person name="Fujiyama A."/>
            <person name="Inagaki F."/>
            <person name="Takami H."/>
        </authorList>
    </citation>
    <scope>NUCLEOTIDE SEQUENCE</scope>
    <source>
        <strain evidence="2">Expedition CK06-06</strain>
    </source>
</reference>
<feature type="region of interest" description="Disordered" evidence="1">
    <location>
        <begin position="96"/>
        <end position="127"/>
    </location>
</feature>
<organism evidence="2">
    <name type="scientific">marine sediment metagenome</name>
    <dbReference type="NCBI Taxonomy" id="412755"/>
    <lineage>
        <taxon>unclassified sequences</taxon>
        <taxon>metagenomes</taxon>
        <taxon>ecological metagenomes</taxon>
    </lineage>
</organism>